<sequence length="194" mass="20988">MAATAHFNVIVAYAEKDRAIGRNGAIPWERLPADMKFFAQATRGGTVIMGRRTYASLPRPLPGRRNIVVSTTTTGDDYPPGVVAAGSLDHALTIAATCPNVWVIGGERLYAEAIAHPNMRRLYATVIKDLHVEHADAFFPAMPTGFAPATDEPACTVHEGGVTWMRTVLERVTFSADEAVEILGWDAVAADLRE</sequence>
<organism evidence="8 9">
    <name type="scientific">Acanthamoeba castellanii medusavirus J1</name>
    <dbReference type="NCBI Taxonomy" id="3114988"/>
    <lineage>
        <taxon>Viruses</taxon>
        <taxon>Varidnaviria</taxon>
        <taxon>Bamfordvirae</taxon>
        <taxon>Nucleocytoviricota</taxon>
        <taxon>Megaviricetes</taxon>
        <taxon>Mamonoviridae</taxon>
        <taxon>Medusavirus</taxon>
        <taxon>Medusavirus medusae</taxon>
    </lineage>
</organism>
<comment type="similarity">
    <text evidence="6">Belongs to the dihydrofolate reductase family.</text>
</comment>
<keyword evidence="3" id="KW-0554">One-carbon metabolism</keyword>
<dbReference type="GO" id="GO:0050661">
    <property type="term" value="F:NADP binding"/>
    <property type="evidence" value="ECO:0007669"/>
    <property type="project" value="InterPro"/>
</dbReference>
<keyword evidence="4" id="KW-0521">NADP</keyword>
<dbReference type="InterPro" id="IPR017925">
    <property type="entry name" value="DHFR_CS"/>
</dbReference>
<dbReference type="Proteomes" id="UP001161669">
    <property type="component" value="Segment"/>
</dbReference>
<dbReference type="PROSITE" id="PS51330">
    <property type="entry name" value="DHFR_2"/>
    <property type="match status" value="1"/>
</dbReference>
<evidence type="ECO:0000313" key="9">
    <source>
        <dbReference type="Proteomes" id="UP001161669"/>
    </source>
</evidence>
<comment type="pathway">
    <text evidence="1">Cofactor biosynthesis; tetrahydrofolate biosynthesis; 5,6,7,8-tetrahydrofolate from 7,8-dihydrofolate: step 1/1.</text>
</comment>
<evidence type="ECO:0000256" key="5">
    <source>
        <dbReference type="ARBA" id="ARBA00023002"/>
    </source>
</evidence>
<dbReference type="Pfam" id="PF00186">
    <property type="entry name" value="DHFR_1"/>
    <property type="match status" value="1"/>
</dbReference>
<dbReference type="Gene3D" id="3.40.430.10">
    <property type="entry name" value="Dihydrofolate Reductase, subunit A"/>
    <property type="match status" value="1"/>
</dbReference>
<evidence type="ECO:0000256" key="2">
    <source>
        <dbReference type="ARBA" id="ARBA00012856"/>
    </source>
</evidence>
<dbReference type="PRINTS" id="PR00070">
    <property type="entry name" value="DHFR"/>
</dbReference>
<dbReference type="InterPro" id="IPR001796">
    <property type="entry name" value="DHFR_dom"/>
</dbReference>
<reference evidence="9" key="1">
    <citation type="journal article" date="2019" name="J. Virol.">
        <title>Medusavirus, a novel large DNA virus discovered from hot spring water.</title>
        <authorList>
            <person name="Yoshikawa G."/>
            <person name="Blanc-Mathieu R."/>
            <person name="Song C."/>
            <person name="Kayama Y."/>
            <person name="Mochizuki T."/>
            <person name="Murata K."/>
            <person name="Ogata H."/>
            <person name="Takemura M."/>
        </authorList>
    </citation>
    <scope>NUCLEOTIDE SEQUENCE [LARGE SCALE GENOMIC DNA]</scope>
</reference>
<dbReference type="PROSITE" id="PS00075">
    <property type="entry name" value="DHFR_1"/>
    <property type="match status" value="1"/>
</dbReference>
<dbReference type="SUPFAM" id="SSF53597">
    <property type="entry name" value="Dihydrofolate reductase-like"/>
    <property type="match status" value="1"/>
</dbReference>
<dbReference type="EMBL" id="AP018495">
    <property type="protein sequence ID" value="BBI30599.1"/>
    <property type="molecule type" value="Genomic_DNA"/>
</dbReference>
<protein>
    <recommendedName>
        <fullName evidence="2">dihydrofolate reductase</fullName>
        <ecNumber evidence="2">1.5.1.3</ecNumber>
    </recommendedName>
</protein>
<dbReference type="GO" id="GO:0006730">
    <property type="term" value="P:one-carbon metabolic process"/>
    <property type="evidence" value="ECO:0007669"/>
    <property type="project" value="UniProtKB-KW"/>
</dbReference>
<evidence type="ECO:0000256" key="4">
    <source>
        <dbReference type="ARBA" id="ARBA00022857"/>
    </source>
</evidence>
<feature type="domain" description="DHFR" evidence="7">
    <location>
        <begin position="6"/>
        <end position="171"/>
    </location>
</feature>
<dbReference type="GO" id="GO:0046655">
    <property type="term" value="P:folic acid metabolic process"/>
    <property type="evidence" value="ECO:0007669"/>
    <property type="project" value="TreeGrafter"/>
</dbReference>
<dbReference type="GO" id="GO:0046452">
    <property type="term" value="P:dihydrofolate metabolic process"/>
    <property type="evidence" value="ECO:0007669"/>
    <property type="project" value="TreeGrafter"/>
</dbReference>
<name>A0A3T1CXU1_9VIRU</name>
<evidence type="ECO:0000259" key="7">
    <source>
        <dbReference type="PROSITE" id="PS51330"/>
    </source>
</evidence>
<evidence type="ECO:0000256" key="1">
    <source>
        <dbReference type="ARBA" id="ARBA00004903"/>
    </source>
</evidence>
<dbReference type="GO" id="GO:0046654">
    <property type="term" value="P:tetrahydrofolate biosynthetic process"/>
    <property type="evidence" value="ECO:0007669"/>
    <property type="project" value="InterPro"/>
</dbReference>
<evidence type="ECO:0000256" key="6">
    <source>
        <dbReference type="RuleBase" id="RU004474"/>
    </source>
</evidence>
<dbReference type="GO" id="GO:0004146">
    <property type="term" value="F:dihydrofolate reductase activity"/>
    <property type="evidence" value="ECO:0007669"/>
    <property type="project" value="UniProtKB-EC"/>
</dbReference>
<dbReference type="CDD" id="cd00209">
    <property type="entry name" value="DHFR"/>
    <property type="match status" value="1"/>
</dbReference>
<evidence type="ECO:0000256" key="3">
    <source>
        <dbReference type="ARBA" id="ARBA00022563"/>
    </source>
</evidence>
<dbReference type="EC" id="1.5.1.3" evidence="2"/>
<dbReference type="InterPro" id="IPR024072">
    <property type="entry name" value="DHFR-like_dom_sf"/>
</dbReference>
<accession>A0A3T1CXU1</accession>
<dbReference type="PANTHER" id="PTHR48069">
    <property type="entry name" value="DIHYDROFOLATE REDUCTASE"/>
    <property type="match status" value="1"/>
</dbReference>
<keyword evidence="5" id="KW-0560">Oxidoreductase</keyword>
<dbReference type="KEGG" id="vg:80540951"/>
<dbReference type="InterPro" id="IPR012259">
    <property type="entry name" value="DHFR"/>
</dbReference>
<evidence type="ECO:0000313" key="8">
    <source>
        <dbReference type="EMBL" id="BBI30599.1"/>
    </source>
</evidence>
<keyword evidence="9" id="KW-1185">Reference proteome</keyword>
<proteinExistence type="inferred from homology"/>
<dbReference type="PANTHER" id="PTHR48069:SF3">
    <property type="entry name" value="DIHYDROFOLATE REDUCTASE"/>
    <property type="match status" value="1"/>
</dbReference>